<reference evidence="1" key="1">
    <citation type="submission" date="2017-09" db="EMBL/GenBank/DDBJ databases">
        <title>Complete Genome Sequence of ansamitocin-producing Bacterium Actinosynnema pretiosum X47.</title>
        <authorList>
            <person name="Cao G."/>
            <person name="Zong G."/>
            <person name="Zhong C."/>
            <person name="Fu J."/>
        </authorList>
    </citation>
    <scope>NUCLEOTIDE SEQUENCE [LARGE SCALE GENOMIC DNA]</scope>
    <source>
        <strain evidence="1">X47</strain>
    </source>
</reference>
<evidence type="ECO:0000313" key="2">
    <source>
        <dbReference type="Proteomes" id="UP000218505"/>
    </source>
</evidence>
<proteinExistence type="predicted"/>
<dbReference type="KEGG" id="apre:CNX65_23785"/>
<evidence type="ECO:0008006" key="3">
    <source>
        <dbReference type="Google" id="ProtNLM"/>
    </source>
</evidence>
<dbReference type="AlphaFoldDB" id="A0A290ZAB7"/>
<evidence type="ECO:0000313" key="1">
    <source>
        <dbReference type="EMBL" id="ATE55925.1"/>
    </source>
</evidence>
<sequence length="287" mass="31796">MFPLDPKSVERICRIAVDQDGPYQRTGREVEALLRDAGWVDPPEYDGSSKVPWLVDALTGRSGERADVERFLCRLCDPIEYEDGEVAASEVRRAVNEVLEREGLEVCVAGGRPVVGELGKNGAVKVVLRVADVEQRLGRLISEERLVRLLVSRVRESQLAEANGSYLLALFGIGSFVEGVLYSVLIDRYPELARSGFPNDRGKRVEASFAGLALLLDTAHSRGLIQLDAKDFMRPVREFRNYIHPRKQFESDFTPDADTVGMCWSPVAALLNDLDRLAARPGAEVAV</sequence>
<protein>
    <recommendedName>
        <fullName evidence="3">DUF4145 domain-containing protein</fullName>
    </recommendedName>
</protein>
<keyword evidence="2" id="KW-1185">Reference proteome</keyword>
<dbReference type="Proteomes" id="UP000218505">
    <property type="component" value="Chromosome"/>
</dbReference>
<organism evidence="1 2">
    <name type="scientific">Actinosynnema pretiosum</name>
    <dbReference type="NCBI Taxonomy" id="42197"/>
    <lineage>
        <taxon>Bacteria</taxon>
        <taxon>Bacillati</taxon>
        <taxon>Actinomycetota</taxon>
        <taxon>Actinomycetes</taxon>
        <taxon>Pseudonocardiales</taxon>
        <taxon>Pseudonocardiaceae</taxon>
        <taxon>Actinosynnema</taxon>
    </lineage>
</organism>
<name>A0A290ZAB7_9PSEU</name>
<gene>
    <name evidence="1" type="ORF">CNX65_23785</name>
</gene>
<dbReference type="EMBL" id="CP023445">
    <property type="protein sequence ID" value="ATE55925.1"/>
    <property type="molecule type" value="Genomic_DNA"/>
</dbReference>
<accession>A0A290ZAB7</accession>